<dbReference type="OrthoDB" id="9806127at2"/>
<keyword evidence="9" id="KW-0445">Lipid transport</keyword>
<keyword evidence="7" id="KW-1278">Translocase</keyword>
<evidence type="ECO:0000256" key="5">
    <source>
        <dbReference type="ARBA" id="ARBA00022741"/>
    </source>
</evidence>
<evidence type="ECO:0000256" key="7">
    <source>
        <dbReference type="ARBA" id="ARBA00022967"/>
    </source>
</evidence>
<dbReference type="PANTHER" id="PTHR43394:SF1">
    <property type="entry name" value="ATP-BINDING CASSETTE SUB-FAMILY B MEMBER 10, MITOCHONDRIAL"/>
    <property type="match status" value="1"/>
</dbReference>
<dbReference type="CDD" id="cd18552">
    <property type="entry name" value="ABC_6TM_MsbA_like"/>
    <property type="match status" value="1"/>
</dbReference>
<dbReference type="FunFam" id="3.40.50.300:FF:000140">
    <property type="entry name" value="Lipid A export ATP-binding/permease protein MsbA"/>
    <property type="match status" value="1"/>
</dbReference>
<reference evidence="14 15" key="1">
    <citation type="submission" date="2019-03" db="EMBL/GenBank/DDBJ databases">
        <title>Genomic Encyclopedia of Type Strains, Phase IV (KMG-IV): sequencing the most valuable type-strain genomes for metagenomic binning, comparative biology and taxonomic classification.</title>
        <authorList>
            <person name="Goeker M."/>
        </authorList>
    </citation>
    <scope>NUCLEOTIDE SEQUENCE [LARGE SCALE GENOMIC DNA]</scope>
    <source>
        <strain evidence="14 15">DSM 21667</strain>
    </source>
</reference>
<proteinExistence type="predicted"/>
<dbReference type="InterPro" id="IPR036640">
    <property type="entry name" value="ABC1_TM_sf"/>
</dbReference>
<dbReference type="InterPro" id="IPR039421">
    <property type="entry name" value="Type_1_exporter"/>
</dbReference>
<dbReference type="InterPro" id="IPR003439">
    <property type="entry name" value="ABC_transporter-like_ATP-bd"/>
</dbReference>
<evidence type="ECO:0000256" key="8">
    <source>
        <dbReference type="ARBA" id="ARBA00022989"/>
    </source>
</evidence>
<dbReference type="PROSITE" id="PS50929">
    <property type="entry name" value="ABC_TM1F"/>
    <property type="match status" value="1"/>
</dbReference>
<evidence type="ECO:0000256" key="4">
    <source>
        <dbReference type="ARBA" id="ARBA00022692"/>
    </source>
</evidence>
<evidence type="ECO:0000256" key="2">
    <source>
        <dbReference type="ARBA" id="ARBA00022448"/>
    </source>
</evidence>
<keyword evidence="10 11" id="KW-0472">Membrane</keyword>
<evidence type="ECO:0000259" key="13">
    <source>
        <dbReference type="PROSITE" id="PS50929"/>
    </source>
</evidence>
<dbReference type="PROSITE" id="PS00211">
    <property type="entry name" value="ABC_TRANSPORTER_1"/>
    <property type="match status" value="1"/>
</dbReference>
<dbReference type="PROSITE" id="PS50893">
    <property type="entry name" value="ABC_TRANSPORTER_2"/>
    <property type="match status" value="1"/>
</dbReference>
<dbReference type="InterPro" id="IPR027417">
    <property type="entry name" value="P-loop_NTPase"/>
</dbReference>
<accession>A0A4R6YYP4</accession>
<keyword evidence="15" id="KW-1185">Reference proteome</keyword>
<dbReference type="GO" id="GO:0005886">
    <property type="term" value="C:plasma membrane"/>
    <property type="evidence" value="ECO:0007669"/>
    <property type="project" value="UniProtKB-SubCell"/>
</dbReference>
<dbReference type="EMBL" id="SNZH01000006">
    <property type="protein sequence ID" value="TDR44137.1"/>
    <property type="molecule type" value="Genomic_DNA"/>
</dbReference>
<dbReference type="Pfam" id="PF00005">
    <property type="entry name" value="ABC_tran"/>
    <property type="match status" value="1"/>
</dbReference>
<comment type="subcellular location">
    <subcellularLocation>
        <location evidence="1">Cell membrane</location>
        <topology evidence="1">Multi-pass membrane protein</topology>
    </subcellularLocation>
</comment>
<keyword evidence="8 11" id="KW-1133">Transmembrane helix</keyword>
<dbReference type="Gene3D" id="3.40.50.300">
    <property type="entry name" value="P-loop containing nucleotide triphosphate hydrolases"/>
    <property type="match status" value="1"/>
</dbReference>
<evidence type="ECO:0000256" key="11">
    <source>
        <dbReference type="SAM" id="Phobius"/>
    </source>
</evidence>
<protein>
    <submittedName>
        <fullName evidence="14">Lipid A export permease/ATP-binding protein MsbA</fullName>
    </submittedName>
</protein>
<evidence type="ECO:0000259" key="12">
    <source>
        <dbReference type="PROSITE" id="PS50893"/>
    </source>
</evidence>
<dbReference type="AlphaFoldDB" id="A0A4R6YYP4"/>
<dbReference type="Proteomes" id="UP000295293">
    <property type="component" value="Unassembled WGS sequence"/>
</dbReference>
<evidence type="ECO:0000256" key="9">
    <source>
        <dbReference type="ARBA" id="ARBA00023055"/>
    </source>
</evidence>
<feature type="domain" description="ABC transmembrane type-1" evidence="13">
    <location>
        <begin position="29"/>
        <end position="310"/>
    </location>
</feature>
<evidence type="ECO:0000313" key="14">
    <source>
        <dbReference type="EMBL" id="TDR44137.1"/>
    </source>
</evidence>
<dbReference type="InterPro" id="IPR017871">
    <property type="entry name" value="ABC_transporter-like_CS"/>
</dbReference>
<dbReference type="InterPro" id="IPR011917">
    <property type="entry name" value="ABC_transpr_lipidA"/>
</dbReference>
<dbReference type="SUPFAM" id="SSF90123">
    <property type="entry name" value="ABC transporter transmembrane region"/>
    <property type="match status" value="1"/>
</dbReference>
<evidence type="ECO:0000256" key="10">
    <source>
        <dbReference type="ARBA" id="ARBA00023136"/>
    </source>
</evidence>
<dbReference type="SMART" id="SM00382">
    <property type="entry name" value="AAA"/>
    <property type="match status" value="1"/>
</dbReference>
<feature type="transmembrane region" description="Helical" evidence="11">
    <location>
        <begin position="248"/>
        <end position="270"/>
    </location>
</feature>
<dbReference type="RefSeq" id="WP_133818873.1">
    <property type="nucleotide sequence ID" value="NZ_SNZH01000006.1"/>
</dbReference>
<dbReference type="SUPFAM" id="SSF52540">
    <property type="entry name" value="P-loop containing nucleoside triphosphate hydrolases"/>
    <property type="match status" value="1"/>
</dbReference>
<feature type="transmembrane region" description="Helical" evidence="11">
    <location>
        <begin position="145"/>
        <end position="163"/>
    </location>
</feature>
<feature type="domain" description="ABC transporter" evidence="12">
    <location>
        <begin position="342"/>
        <end position="578"/>
    </location>
</feature>
<dbReference type="GO" id="GO:0034040">
    <property type="term" value="F:ATPase-coupled lipid transmembrane transporter activity"/>
    <property type="evidence" value="ECO:0007669"/>
    <property type="project" value="InterPro"/>
</dbReference>
<feature type="transmembrane region" description="Helical" evidence="11">
    <location>
        <begin position="63"/>
        <end position="84"/>
    </location>
</feature>
<dbReference type="InterPro" id="IPR011527">
    <property type="entry name" value="ABC1_TM_dom"/>
</dbReference>
<dbReference type="Gene3D" id="1.20.1560.10">
    <property type="entry name" value="ABC transporter type 1, transmembrane domain"/>
    <property type="match status" value="1"/>
</dbReference>
<name>A0A4R6YYP4_9GAMM</name>
<gene>
    <name evidence="14" type="ORF">DFR29_106285</name>
</gene>
<dbReference type="Pfam" id="PF00664">
    <property type="entry name" value="ABC_membrane"/>
    <property type="match status" value="1"/>
</dbReference>
<keyword evidence="6 14" id="KW-0067">ATP-binding</keyword>
<feature type="transmembrane region" description="Helical" evidence="11">
    <location>
        <begin position="276"/>
        <end position="298"/>
    </location>
</feature>
<organism evidence="14 15">
    <name type="scientific">Tahibacter aquaticus</name>
    <dbReference type="NCBI Taxonomy" id="520092"/>
    <lineage>
        <taxon>Bacteria</taxon>
        <taxon>Pseudomonadati</taxon>
        <taxon>Pseudomonadota</taxon>
        <taxon>Gammaproteobacteria</taxon>
        <taxon>Lysobacterales</taxon>
        <taxon>Rhodanobacteraceae</taxon>
        <taxon>Tahibacter</taxon>
    </lineage>
</organism>
<dbReference type="GO" id="GO:0015421">
    <property type="term" value="F:ABC-type oligopeptide transporter activity"/>
    <property type="evidence" value="ECO:0007669"/>
    <property type="project" value="TreeGrafter"/>
</dbReference>
<dbReference type="PANTHER" id="PTHR43394">
    <property type="entry name" value="ATP-DEPENDENT PERMEASE MDL1, MITOCHONDRIAL"/>
    <property type="match status" value="1"/>
</dbReference>
<evidence type="ECO:0000256" key="1">
    <source>
        <dbReference type="ARBA" id="ARBA00004651"/>
    </source>
</evidence>
<keyword evidence="2" id="KW-0813">Transport</keyword>
<sequence>MSAAAPASAAATYRRLLQYSARHWPIASLALLGMAVDAGATAAFTWLIQPMLDDLFVHRDANTIFWMPIVIVLLFLLRGVATWLTDYGTARIGRGVVHRLREQVFARYLGMPAAYFDREPSGQMIARITYTVEQVAQASTEAVKVMILDSLTVLGMLAVMLWYGPRLTLALFVMAPLIAALVWVVGRRYRRISRNIQHSVGSVTGIVEEIVGGQREVKVYGGREYEQQRFAEINEHNRRLNLKVASTNALSTSLVQIIAATALAAVVFFATRPSMLSSMSAGAFMALITAMLAMLPSLKRLTTVQAMMQRGVAAAQDLFAIVDATPETDSGTAQIDRSRGEIELAGLSLRYPQAASDALSNIDLVCPAGKVTALVGRSGSGKSSLAALIPRFYEPSAGVVRLDGRPLNEWTLDSLRRQIALVSQHVVLFNDSIARNIAYGALGSASREQILAAAEAANALEFIQRLPQGLDSMVGEGGALLSGGQRQRIAIARAILKNAPILILDEATSALDTESERLIQDALGRLMRERTTLVIAHRLSTIEHADQIVVLDHGRIVETGRHEALIARDGHYAALHRMQFHDAPA</sequence>
<dbReference type="GO" id="GO:0016887">
    <property type="term" value="F:ATP hydrolysis activity"/>
    <property type="evidence" value="ECO:0007669"/>
    <property type="project" value="InterPro"/>
</dbReference>
<dbReference type="InterPro" id="IPR003593">
    <property type="entry name" value="AAA+_ATPase"/>
</dbReference>
<evidence type="ECO:0000256" key="6">
    <source>
        <dbReference type="ARBA" id="ARBA00022840"/>
    </source>
</evidence>
<dbReference type="NCBIfam" id="TIGR02203">
    <property type="entry name" value="MsbA_lipidA"/>
    <property type="match status" value="1"/>
</dbReference>
<evidence type="ECO:0000313" key="15">
    <source>
        <dbReference type="Proteomes" id="UP000295293"/>
    </source>
</evidence>
<comment type="caution">
    <text evidence="14">The sequence shown here is derived from an EMBL/GenBank/DDBJ whole genome shotgun (WGS) entry which is preliminary data.</text>
</comment>
<dbReference type="GO" id="GO:0005524">
    <property type="term" value="F:ATP binding"/>
    <property type="evidence" value="ECO:0007669"/>
    <property type="project" value="UniProtKB-KW"/>
</dbReference>
<feature type="transmembrane region" description="Helical" evidence="11">
    <location>
        <begin position="169"/>
        <end position="186"/>
    </location>
</feature>
<keyword evidence="4 11" id="KW-0812">Transmembrane</keyword>
<evidence type="ECO:0000256" key="3">
    <source>
        <dbReference type="ARBA" id="ARBA00022475"/>
    </source>
</evidence>
<feature type="transmembrane region" description="Helical" evidence="11">
    <location>
        <begin position="24"/>
        <end position="48"/>
    </location>
</feature>
<keyword evidence="5" id="KW-0547">Nucleotide-binding</keyword>
<keyword evidence="3" id="KW-1003">Cell membrane</keyword>